<keyword evidence="2" id="KW-1185">Reference proteome</keyword>
<name>A0AAV0Z2Z1_VICFA</name>
<evidence type="ECO:0000313" key="2">
    <source>
        <dbReference type="Proteomes" id="UP001157006"/>
    </source>
</evidence>
<reference evidence="1 2" key="1">
    <citation type="submission" date="2023-01" db="EMBL/GenBank/DDBJ databases">
        <authorList>
            <person name="Kreplak J."/>
        </authorList>
    </citation>
    <scope>NUCLEOTIDE SEQUENCE [LARGE SCALE GENOMIC DNA]</scope>
</reference>
<protein>
    <submittedName>
        <fullName evidence="1">Uncharacterized protein</fullName>
    </submittedName>
</protein>
<dbReference type="AlphaFoldDB" id="A0AAV0Z2Z1"/>
<sequence>MGEKATKDKSRTYESSNKHNKYDMIFNVVPIQMIVPVDGPKTRSKNFDFMKNRTIEKVTLFDIDTSVHAHIDKLVNFLANEDNTTPTKNIVEPAQTTIDFHVEPSSE</sequence>
<evidence type="ECO:0000313" key="1">
    <source>
        <dbReference type="EMBL" id="CAI8592416.1"/>
    </source>
</evidence>
<organism evidence="1 2">
    <name type="scientific">Vicia faba</name>
    <name type="common">Broad bean</name>
    <name type="synonym">Faba vulgaris</name>
    <dbReference type="NCBI Taxonomy" id="3906"/>
    <lineage>
        <taxon>Eukaryota</taxon>
        <taxon>Viridiplantae</taxon>
        <taxon>Streptophyta</taxon>
        <taxon>Embryophyta</taxon>
        <taxon>Tracheophyta</taxon>
        <taxon>Spermatophyta</taxon>
        <taxon>Magnoliopsida</taxon>
        <taxon>eudicotyledons</taxon>
        <taxon>Gunneridae</taxon>
        <taxon>Pentapetalae</taxon>
        <taxon>rosids</taxon>
        <taxon>fabids</taxon>
        <taxon>Fabales</taxon>
        <taxon>Fabaceae</taxon>
        <taxon>Papilionoideae</taxon>
        <taxon>50 kb inversion clade</taxon>
        <taxon>NPAAA clade</taxon>
        <taxon>Hologalegina</taxon>
        <taxon>IRL clade</taxon>
        <taxon>Fabeae</taxon>
        <taxon>Vicia</taxon>
    </lineage>
</organism>
<dbReference type="Proteomes" id="UP001157006">
    <property type="component" value="Chromosome 1S"/>
</dbReference>
<accession>A0AAV0Z2Z1</accession>
<gene>
    <name evidence="1" type="ORF">VFH_I038560</name>
</gene>
<dbReference type="EMBL" id="OX451735">
    <property type="protein sequence ID" value="CAI8592416.1"/>
    <property type="molecule type" value="Genomic_DNA"/>
</dbReference>
<proteinExistence type="predicted"/>